<feature type="domain" description="Transposable element P transposase-like GTP-binding insertion" evidence="2">
    <location>
        <begin position="175"/>
        <end position="295"/>
    </location>
</feature>
<dbReference type="Pfam" id="PF21787">
    <property type="entry name" value="TNP-like_RNaseH_N"/>
    <property type="match status" value="1"/>
</dbReference>
<evidence type="ECO:0000259" key="2">
    <source>
        <dbReference type="Pfam" id="PF21788"/>
    </source>
</evidence>
<dbReference type="InterPro" id="IPR048367">
    <property type="entry name" value="TNP-like_RNaseH_C"/>
</dbReference>
<keyword evidence="5" id="KW-1185">Reference proteome</keyword>
<proteinExistence type="predicted"/>
<dbReference type="AlphaFoldDB" id="A0AAU9TK24"/>
<dbReference type="Pfam" id="PF21789">
    <property type="entry name" value="TNP-like_RNaseH_C"/>
    <property type="match status" value="1"/>
</dbReference>
<dbReference type="Proteomes" id="UP001153954">
    <property type="component" value="Unassembled WGS sequence"/>
</dbReference>
<accession>A0AAU9TK24</accession>
<comment type="caution">
    <text evidence="4">The sequence shown here is derived from an EMBL/GenBank/DDBJ whole genome shotgun (WGS) entry which is preliminary data.</text>
</comment>
<evidence type="ECO:0000313" key="5">
    <source>
        <dbReference type="Proteomes" id="UP001153954"/>
    </source>
</evidence>
<dbReference type="Pfam" id="PF21788">
    <property type="entry name" value="TNP-like_GBD"/>
    <property type="match status" value="1"/>
</dbReference>
<evidence type="ECO:0008006" key="6">
    <source>
        <dbReference type="Google" id="ProtNLM"/>
    </source>
</evidence>
<dbReference type="PANTHER" id="PTHR47577:SF2">
    <property type="entry name" value="THAP DOMAIN CONTAINING 9"/>
    <property type="match status" value="1"/>
</dbReference>
<sequence length="403" mass="45723">MFALPGQSCLDKLLNCVPLKPGINKHLFESLKKMAQKQTDEDNISLLLFDEMSIRKHLHYNCKLEQIQGFQDHGNHGRNEQIATKALVFMLTGLRKKWKQPIAFYFSHALTADRMTVILKEILIECFDSGINVVATVCDLSTVNIKVLRTLGATTREPYFSLAGREIVAILDPPHLLKCTRNLVMKHDVECTTDFQCSDQIIKGIVKWSHIKKFYNLDKNNPNFVYAPALTDQHINPNVKQQMRVKLAAQVFSHSIAAGLLVKIAKNELPNEAHATASFVSKFDELFDAVNADSPDLRRGKRHSTNLTSRSPHIALFNEMRRFISSMKYLGSKTIPPSQQGWIHTLNAIERLWNNLQAKNIKSLSTRRLNQDPLENCFGCIRYNCGCNYNPTIEQFVAGVKTA</sequence>
<evidence type="ECO:0000259" key="3">
    <source>
        <dbReference type="Pfam" id="PF21789"/>
    </source>
</evidence>
<protein>
    <recommendedName>
        <fullName evidence="6">Transposable element P transposase</fullName>
    </recommendedName>
</protein>
<dbReference type="EMBL" id="CAKOGL010000004">
    <property type="protein sequence ID" value="CAH2085875.1"/>
    <property type="molecule type" value="Genomic_DNA"/>
</dbReference>
<reference evidence="4" key="1">
    <citation type="submission" date="2022-03" db="EMBL/GenBank/DDBJ databases">
        <authorList>
            <person name="Tunstrom K."/>
        </authorList>
    </citation>
    <scope>NUCLEOTIDE SEQUENCE</scope>
</reference>
<name>A0AAU9TK24_EUPED</name>
<organism evidence="4 5">
    <name type="scientific">Euphydryas editha</name>
    <name type="common">Edith's checkerspot</name>
    <dbReference type="NCBI Taxonomy" id="104508"/>
    <lineage>
        <taxon>Eukaryota</taxon>
        <taxon>Metazoa</taxon>
        <taxon>Ecdysozoa</taxon>
        <taxon>Arthropoda</taxon>
        <taxon>Hexapoda</taxon>
        <taxon>Insecta</taxon>
        <taxon>Pterygota</taxon>
        <taxon>Neoptera</taxon>
        <taxon>Endopterygota</taxon>
        <taxon>Lepidoptera</taxon>
        <taxon>Glossata</taxon>
        <taxon>Ditrysia</taxon>
        <taxon>Papilionoidea</taxon>
        <taxon>Nymphalidae</taxon>
        <taxon>Nymphalinae</taxon>
        <taxon>Euphydryas</taxon>
    </lineage>
</organism>
<dbReference type="InterPro" id="IPR048365">
    <property type="entry name" value="TNP-like_RNaseH_N"/>
</dbReference>
<evidence type="ECO:0000313" key="4">
    <source>
        <dbReference type="EMBL" id="CAH2085875.1"/>
    </source>
</evidence>
<evidence type="ECO:0000259" key="1">
    <source>
        <dbReference type="Pfam" id="PF21787"/>
    </source>
</evidence>
<feature type="domain" description="Transposable element P transposase-like RNase H" evidence="1">
    <location>
        <begin position="20"/>
        <end position="152"/>
    </location>
</feature>
<dbReference type="InterPro" id="IPR048366">
    <property type="entry name" value="TNP-like_GBD"/>
</dbReference>
<dbReference type="PANTHER" id="PTHR47577">
    <property type="entry name" value="THAP DOMAIN-CONTAINING PROTEIN 6"/>
    <property type="match status" value="1"/>
</dbReference>
<gene>
    <name evidence="4" type="ORF">EEDITHA_LOCUS2310</name>
</gene>
<feature type="domain" description="Transposable element P transposase-like RNase H C-terminal" evidence="3">
    <location>
        <begin position="369"/>
        <end position="397"/>
    </location>
</feature>